<keyword evidence="1" id="KW-0472">Membrane</keyword>
<dbReference type="EMBL" id="JADBDY010000001">
    <property type="protein sequence ID" value="MBE1460398.1"/>
    <property type="molecule type" value="Genomic_DNA"/>
</dbReference>
<keyword evidence="3" id="KW-1185">Reference proteome</keyword>
<reference evidence="2 3" key="1">
    <citation type="submission" date="2020-10" db="EMBL/GenBank/DDBJ databases">
        <title>Sequencing the genomes of 1000 actinobacteria strains.</title>
        <authorList>
            <person name="Klenk H.-P."/>
        </authorList>
    </citation>
    <scope>NUCLEOTIDE SEQUENCE [LARGE SCALE GENOMIC DNA]</scope>
    <source>
        <strain evidence="2 3">DSM 45157</strain>
    </source>
</reference>
<feature type="transmembrane region" description="Helical" evidence="1">
    <location>
        <begin position="45"/>
        <end position="67"/>
    </location>
</feature>
<evidence type="ECO:0000313" key="2">
    <source>
        <dbReference type="EMBL" id="MBE1460398.1"/>
    </source>
</evidence>
<comment type="caution">
    <text evidence="2">The sequence shown here is derived from an EMBL/GenBank/DDBJ whole genome shotgun (WGS) entry which is preliminary data.</text>
</comment>
<sequence length="79" mass="8496">MTLFECYVAAAIGRGGERTRTLVRTVVGIGVASLALNLLMGDFNVIGLVIVVVVLVLNEGATARHWYEETEAPAAHRSR</sequence>
<name>A0ABR9HMZ3_9ACTN</name>
<evidence type="ECO:0000313" key="3">
    <source>
        <dbReference type="Proteomes" id="UP000598217"/>
    </source>
</evidence>
<dbReference type="RefSeq" id="WP_191267260.1">
    <property type="nucleotide sequence ID" value="NZ_BMXJ01000001.1"/>
</dbReference>
<feature type="transmembrane region" description="Helical" evidence="1">
    <location>
        <begin position="21"/>
        <end position="39"/>
    </location>
</feature>
<evidence type="ECO:0000256" key="1">
    <source>
        <dbReference type="SAM" id="Phobius"/>
    </source>
</evidence>
<proteinExistence type="predicted"/>
<gene>
    <name evidence="2" type="ORF">H4W79_004612</name>
</gene>
<accession>A0ABR9HMZ3</accession>
<keyword evidence="1" id="KW-0812">Transmembrane</keyword>
<protein>
    <submittedName>
        <fullName evidence="2">Uncharacterized protein</fullName>
    </submittedName>
</protein>
<dbReference type="Proteomes" id="UP000598217">
    <property type="component" value="Unassembled WGS sequence"/>
</dbReference>
<organism evidence="2 3">
    <name type="scientific">Nocardiopsis terrae</name>
    <dbReference type="NCBI Taxonomy" id="372655"/>
    <lineage>
        <taxon>Bacteria</taxon>
        <taxon>Bacillati</taxon>
        <taxon>Actinomycetota</taxon>
        <taxon>Actinomycetes</taxon>
        <taxon>Streptosporangiales</taxon>
        <taxon>Nocardiopsidaceae</taxon>
        <taxon>Nocardiopsis</taxon>
    </lineage>
</organism>
<keyword evidence="1" id="KW-1133">Transmembrane helix</keyword>